<comment type="similarity">
    <text evidence="2 9">Belongs to the beta-eliminating lyase family.</text>
</comment>
<protein>
    <recommendedName>
        <fullName evidence="4 9">Tyrosine phenol-lyase</fullName>
        <ecNumber evidence="3 9">4.1.99.2</ecNumber>
    </recommendedName>
    <alternativeName>
        <fullName evidence="7 9">Beta-tyrosinase</fullName>
    </alternativeName>
</protein>
<reference evidence="12 13" key="1">
    <citation type="submission" date="2019-05" db="EMBL/GenBank/DDBJ databases">
        <title>Chryseobacterium sp. isolated from King George Island, maritime Antarctica.</title>
        <authorList>
            <person name="Peng X."/>
        </authorList>
    </citation>
    <scope>NUCLEOTIDE SEQUENCE [LARGE SCALE GENOMIC DNA]</scope>
    <source>
        <strain evidence="12 13">7-3A</strain>
    </source>
</reference>
<keyword evidence="5 9" id="KW-0663">Pyridoxal phosphate</keyword>
<evidence type="ECO:0000256" key="10">
    <source>
        <dbReference type="PIRSR" id="PIRSR611166-50"/>
    </source>
</evidence>
<evidence type="ECO:0000313" key="13">
    <source>
        <dbReference type="Proteomes" id="UP000594195"/>
    </source>
</evidence>
<dbReference type="Proteomes" id="UP000594195">
    <property type="component" value="Chromosome"/>
</dbReference>
<evidence type="ECO:0000256" key="9">
    <source>
        <dbReference type="HAMAP-Rule" id="MF_00543"/>
    </source>
</evidence>
<dbReference type="EMBL" id="CP040442">
    <property type="protein sequence ID" value="QOW08897.1"/>
    <property type="molecule type" value="Genomic_DNA"/>
</dbReference>
<evidence type="ECO:0000313" key="12">
    <source>
        <dbReference type="EMBL" id="QOW08897.1"/>
    </source>
</evidence>
<dbReference type="NCBIfam" id="NF009709">
    <property type="entry name" value="PRK13238.1"/>
    <property type="match status" value="1"/>
</dbReference>
<feature type="domain" description="Aromatic amino acid beta-eliminating lyase/threonine aldolase" evidence="11">
    <location>
        <begin position="50"/>
        <end position="425"/>
    </location>
</feature>
<dbReference type="AlphaFoldDB" id="A0A7M2Y3U6"/>
<evidence type="ECO:0000256" key="7">
    <source>
        <dbReference type="ARBA" id="ARBA00033449"/>
    </source>
</evidence>
<evidence type="ECO:0000256" key="3">
    <source>
        <dbReference type="ARBA" id="ARBA00013154"/>
    </source>
</evidence>
<comment type="cofactor">
    <cofactor evidence="1 9 10">
        <name>pyridoxal 5'-phosphate</name>
        <dbReference type="ChEBI" id="CHEBI:597326"/>
    </cofactor>
</comment>
<evidence type="ECO:0000256" key="8">
    <source>
        <dbReference type="ARBA" id="ARBA00049232"/>
    </source>
</evidence>
<feature type="modified residue" description="N6-(pyridoxal phosphate)lysine" evidence="9 10">
    <location>
        <position position="261"/>
    </location>
</feature>
<dbReference type="InterPro" id="IPR001597">
    <property type="entry name" value="ArAA_b-elim_lyase/Thr_aldolase"/>
</dbReference>
<evidence type="ECO:0000256" key="6">
    <source>
        <dbReference type="ARBA" id="ARBA00023239"/>
    </source>
</evidence>
<name>A0A7M2Y3U6_9FLAO</name>
<accession>A0A7M2Y3U6</accession>
<dbReference type="NCBIfam" id="TIGR02618">
    <property type="entry name" value="tyr_phenol_ly"/>
    <property type="match status" value="1"/>
</dbReference>
<organism evidence="12 13">
    <name type="scientific">Kaistella flava</name>
    <name type="common">ex Peng et al. 2021</name>
    <dbReference type="NCBI Taxonomy" id="2038776"/>
    <lineage>
        <taxon>Bacteria</taxon>
        <taxon>Pseudomonadati</taxon>
        <taxon>Bacteroidota</taxon>
        <taxon>Flavobacteriia</taxon>
        <taxon>Flavobacteriales</taxon>
        <taxon>Weeksellaceae</taxon>
        <taxon>Chryseobacterium group</taxon>
        <taxon>Kaistella</taxon>
    </lineage>
</organism>
<dbReference type="Pfam" id="PF01212">
    <property type="entry name" value="Beta_elim_lyase"/>
    <property type="match status" value="1"/>
</dbReference>
<dbReference type="RefSeq" id="WP_193812109.1">
    <property type="nucleotide sequence ID" value="NZ_CP040442.1"/>
</dbReference>
<dbReference type="PANTHER" id="PTHR32325">
    <property type="entry name" value="BETA-ELIMINATING LYASE-LIKE PROTEIN-RELATED"/>
    <property type="match status" value="1"/>
</dbReference>
<dbReference type="InterPro" id="IPR015421">
    <property type="entry name" value="PyrdxlP-dep_Trfase_major"/>
</dbReference>
<dbReference type="EC" id="4.1.99.2" evidence="3 9"/>
<gene>
    <name evidence="9" type="primary">tpl</name>
    <name evidence="12" type="ORF">Q73A0000_00315</name>
</gene>
<evidence type="ECO:0000256" key="2">
    <source>
        <dbReference type="ARBA" id="ARBA00009721"/>
    </source>
</evidence>
<dbReference type="PIRSF" id="PIRSF001386">
    <property type="entry name" value="Trpase"/>
    <property type="match status" value="1"/>
</dbReference>
<dbReference type="GO" id="GO:0006570">
    <property type="term" value="P:tyrosine metabolic process"/>
    <property type="evidence" value="ECO:0007669"/>
    <property type="project" value="UniProtKB-UniRule"/>
</dbReference>
<dbReference type="SUPFAM" id="SSF53383">
    <property type="entry name" value="PLP-dependent transferases"/>
    <property type="match status" value="1"/>
</dbReference>
<keyword evidence="13" id="KW-1185">Reference proteome</keyword>
<comment type="catalytic activity">
    <reaction evidence="8 9">
        <text>L-tyrosine + H2O = phenol + pyruvate + NH4(+)</text>
        <dbReference type="Rhea" id="RHEA:21704"/>
        <dbReference type="ChEBI" id="CHEBI:15361"/>
        <dbReference type="ChEBI" id="CHEBI:15377"/>
        <dbReference type="ChEBI" id="CHEBI:15882"/>
        <dbReference type="ChEBI" id="CHEBI:28938"/>
        <dbReference type="ChEBI" id="CHEBI:58315"/>
        <dbReference type="EC" id="4.1.99.2"/>
    </reaction>
</comment>
<sequence>MLPKRDSWAEPYKIKMVELLKMTTAEQRKKALQEAGFNTFLLKSEDVYIDLLTDSGTNAMSDIQWSGMMLGDEAYAGSKNYYHLEDAVKDVYGYKYLVPTHQGRGAENILSQIMIKAGDIVPGNMYFTTTRLHQELAGGVFHDVIIDEAHDSESDFPFKGNVDLNKVEKLVQEYGAEKIAYICVAVTVNLAGGQPVSMENLKAVRKYTEEKGIKVMLDMTRIAENAYFIQQKEEGFRLKTIAEIVKEICSYTDGATFSGKKDALVNIGGFLALNDYDIFEEARNMVVVYEGLHTYGGLAGRDMEAMSIGIYESVQEEHMKARIGQVFYLGDKMREFGVPIVTPIGGHGIFVDAKQFLPHVSQDDFPAQTLAAEIYLDAGIRTMERGIVSAGRNSKGENYHPKLELVRFTIPRRVYTQAHMDVIAESTARVYERRNQIKGLKMIYEPKYLRFFQARFEKH</sequence>
<dbReference type="GO" id="GO:0050371">
    <property type="term" value="F:tyrosine phenol-lyase activity"/>
    <property type="evidence" value="ECO:0007669"/>
    <property type="project" value="UniProtKB-UniRule"/>
</dbReference>
<evidence type="ECO:0000256" key="1">
    <source>
        <dbReference type="ARBA" id="ARBA00001933"/>
    </source>
</evidence>
<dbReference type="Gene3D" id="3.40.640.10">
    <property type="entry name" value="Type I PLP-dependent aspartate aminotransferase-like (Major domain)"/>
    <property type="match status" value="1"/>
</dbReference>
<comment type="subunit">
    <text evidence="9">Homotetramer.</text>
</comment>
<keyword evidence="6 9" id="KW-0456">Lyase</keyword>
<evidence type="ECO:0000256" key="4">
    <source>
        <dbReference type="ARBA" id="ARBA00016166"/>
    </source>
</evidence>
<evidence type="ECO:0000256" key="5">
    <source>
        <dbReference type="ARBA" id="ARBA00022898"/>
    </source>
</evidence>
<dbReference type="HAMAP" id="MF_00543">
    <property type="entry name" value="Tyr_phenol_lyase"/>
    <property type="match status" value="1"/>
</dbReference>
<dbReference type="InterPro" id="IPR015424">
    <property type="entry name" value="PyrdxlP-dep_Trfase"/>
</dbReference>
<evidence type="ECO:0000259" key="11">
    <source>
        <dbReference type="Pfam" id="PF01212"/>
    </source>
</evidence>
<dbReference type="InterPro" id="IPR015422">
    <property type="entry name" value="PyrdxlP-dep_Trfase_small"/>
</dbReference>
<proteinExistence type="inferred from homology"/>
<dbReference type="PANTHER" id="PTHR32325:SF4">
    <property type="entry name" value="TRYPTOPHANASE"/>
    <property type="match status" value="1"/>
</dbReference>
<dbReference type="InterPro" id="IPR013441">
    <property type="entry name" value="Tyr_phenol_ly"/>
</dbReference>
<dbReference type="CDD" id="cd00617">
    <property type="entry name" value="Tnase_like"/>
    <property type="match status" value="1"/>
</dbReference>
<dbReference type="KEGG" id="kfa:Q73A0000_00315"/>
<dbReference type="InterPro" id="IPR011166">
    <property type="entry name" value="Beta-eliminating_lyase"/>
</dbReference>
<dbReference type="Gene3D" id="3.90.1150.10">
    <property type="entry name" value="Aspartate Aminotransferase, domain 1"/>
    <property type="match status" value="1"/>
</dbReference>